<name>A0ABU5HBM1_9BACT</name>
<feature type="compositionally biased region" description="Polar residues" evidence="1">
    <location>
        <begin position="455"/>
        <end position="464"/>
    </location>
</feature>
<gene>
    <name evidence="2" type="ORF">SYV04_31045</name>
</gene>
<dbReference type="Proteomes" id="UP001291309">
    <property type="component" value="Unassembled WGS sequence"/>
</dbReference>
<accession>A0ABU5HBM1</accession>
<evidence type="ECO:0000313" key="2">
    <source>
        <dbReference type="EMBL" id="MDY7230873.1"/>
    </source>
</evidence>
<evidence type="ECO:0000313" key="3">
    <source>
        <dbReference type="Proteomes" id="UP001291309"/>
    </source>
</evidence>
<keyword evidence="3" id="KW-1185">Reference proteome</keyword>
<dbReference type="InterPro" id="IPR011048">
    <property type="entry name" value="Haem_d1_sf"/>
</dbReference>
<dbReference type="EMBL" id="JAXIVS010000012">
    <property type="protein sequence ID" value="MDY7230873.1"/>
    <property type="molecule type" value="Genomic_DNA"/>
</dbReference>
<comment type="caution">
    <text evidence="2">The sequence shown here is derived from an EMBL/GenBank/DDBJ whole genome shotgun (WGS) entry which is preliminary data.</text>
</comment>
<dbReference type="SUPFAM" id="SSF51004">
    <property type="entry name" value="C-terminal (heme d1) domain of cytochrome cd1-nitrite reductase"/>
    <property type="match status" value="1"/>
</dbReference>
<dbReference type="Gene3D" id="2.130.10.10">
    <property type="entry name" value="YVTN repeat-like/Quinoprotein amine dehydrogenase"/>
    <property type="match status" value="1"/>
</dbReference>
<protein>
    <recommendedName>
        <fullName evidence="4">Lipoprotein</fullName>
    </recommendedName>
</protein>
<feature type="region of interest" description="Disordered" evidence="1">
    <location>
        <begin position="445"/>
        <end position="464"/>
    </location>
</feature>
<reference evidence="2 3" key="1">
    <citation type="submission" date="2023-12" db="EMBL/GenBank/DDBJ databases">
        <title>the genome sequence of Hyalangium sp. s54d21.</title>
        <authorList>
            <person name="Zhang X."/>
        </authorList>
    </citation>
    <scope>NUCLEOTIDE SEQUENCE [LARGE SCALE GENOMIC DNA]</scope>
    <source>
        <strain evidence="3">s54d21</strain>
    </source>
</reference>
<evidence type="ECO:0008006" key="4">
    <source>
        <dbReference type="Google" id="ProtNLM"/>
    </source>
</evidence>
<proteinExistence type="predicted"/>
<dbReference type="PROSITE" id="PS51257">
    <property type="entry name" value="PROKAR_LIPOPROTEIN"/>
    <property type="match status" value="1"/>
</dbReference>
<sequence length="464" mass="48528">MRPLILIAALVWAGCAADTEPQPPPSNRFVYPTGIVHRDVPGAPEGSNGALYVASANFDKCFDTGAVTALDLDALGLPALGQASEEPLHITDLKVSSDAYVQIESFAGEMDLWTPADGSAPRLFVPTRAENNYLHAIDIEGATGLKCAQGGEARNCILGALSLTQNVAGSTEGVPRAPSPLGVSVAVDAENKPEVWVTHVEAADSPLGSAGSFRTYVVRVPGDELDVSSEDFLPLTGAGLAIGGAHATAIGSRYAYVSGRSYVANEVTQSASFLLRLIDRDDTSRVLETDLRSIYFTLEARDLALGTSPGEGKERLYIAARAPDTLLVVDIESAQGLRPRVSVVDSVPLPDGATSVQVIPRPGLADLVAVTCTTAGVVALYDAALGQIISQVDDVGLQPFGITVDTRANAARLYVSNFGDGRVAVIDIPDLGTAQDARLVAHLGARQGRDERRGTSTCSQEGEP</sequence>
<dbReference type="InterPro" id="IPR015943">
    <property type="entry name" value="WD40/YVTN_repeat-like_dom_sf"/>
</dbReference>
<evidence type="ECO:0000256" key="1">
    <source>
        <dbReference type="SAM" id="MobiDB-lite"/>
    </source>
</evidence>
<dbReference type="RefSeq" id="WP_321549586.1">
    <property type="nucleotide sequence ID" value="NZ_JAXIVS010000012.1"/>
</dbReference>
<organism evidence="2 3">
    <name type="scientific">Hyalangium rubrum</name>
    <dbReference type="NCBI Taxonomy" id="3103134"/>
    <lineage>
        <taxon>Bacteria</taxon>
        <taxon>Pseudomonadati</taxon>
        <taxon>Myxococcota</taxon>
        <taxon>Myxococcia</taxon>
        <taxon>Myxococcales</taxon>
        <taxon>Cystobacterineae</taxon>
        <taxon>Archangiaceae</taxon>
        <taxon>Hyalangium</taxon>
    </lineage>
</organism>